<dbReference type="Pfam" id="PF00583">
    <property type="entry name" value="Acetyltransf_1"/>
    <property type="match status" value="1"/>
</dbReference>
<protein>
    <submittedName>
        <fullName evidence="2">GNAT family N-acetyltransferase</fullName>
    </submittedName>
</protein>
<reference evidence="2 3" key="1">
    <citation type="submission" date="2019-12" db="EMBL/GenBank/DDBJ databases">
        <authorList>
            <person name="Li M."/>
        </authorList>
    </citation>
    <scope>NUCLEOTIDE SEQUENCE [LARGE SCALE GENOMIC DNA]</scope>
    <source>
        <strain evidence="2 3">GBMRC 2024</strain>
    </source>
</reference>
<gene>
    <name evidence="2" type="ORF">GR170_07775</name>
</gene>
<proteinExistence type="predicted"/>
<feature type="domain" description="N-acetyltransferase" evidence="1">
    <location>
        <begin position="1"/>
        <end position="148"/>
    </location>
</feature>
<dbReference type="InterPro" id="IPR000182">
    <property type="entry name" value="GNAT_dom"/>
</dbReference>
<dbReference type="CDD" id="cd04301">
    <property type="entry name" value="NAT_SF"/>
    <property type="match status" value="1"/>
</dbReference>
<comment type="caution">
    <text evidence="2">The sequence shown here is derived from an EMBL/GenBank/DDBJ whole genome shotgun (WGS) entry which is preliminary data.</text>
</comment>
<organism evidence="2 3">
    <name type="scientific">Pseudooceanicola albus</name>
    <dbReference type="NCBI Taxonomy" id="2692189"/>
    <lineage>
        <taxon>Bacteria</taxon>
        <taxon>Pseudomonadati</taxon>
        <taxon>Pseudomonadota</taxon>
        <taxon>Alphaproteobacteria</taxon>
        <taxon>Rhodobacterales</taxon>
        <taxon>Paracoccaceae</taxon>
        <taxon>Pseudooceanicola</taxon>
    </lineage>
</organism>
<dbReference type="GO" id="GO:0016747">
    <property type="term" value="F:acyltransferase activity, transferring groups other than amino-acyl groups"/>
    <property type="evidence" value="ECO:0007669"/>
    <property type="project" value="InterPro"/>
</dbReference>
<sequence length="148" mass="16153">MKIVKLAAAPACGAECASWLYREWGHRRHGSTLSQATERFAARARTEGLPMAFVAFAESRPVGTASLLATEDPADSCGPWLASLFVLPRMRGKGVAAQSIRTLEGEARHQGFDRLWLSASAPGMYAKFGYRMSEARKHGEPVMTKRLG</sequence>
<evidence type="ECO:0000313" key="3">
    <source>
        <dbReference type="Proteomes" id="UP000477911"/>
    </source>
</evidence>
<dbReference type="InterPro" id="IPR016181">
    <property type="entry name" value="Acyl_CoA_acyltransferase"/>
</dbReference>
<keyword evidence="2" id="KW-0808">Transferase</keyword>
<dbReference type="AlphaFoldDB" id="A0A6L7G2P7"/>
<dbReference type="SUPFAM" id="SSF55729">
    <property type="entry name" value="Acyl-CoA N-acyltransferases (Nat)"/>
    <property type="match status" value="1"/>
</dbReference>
<dbReference type="Gene3D" id="3.40.630.30">
    <property type="match status" value="1"/>
</dbReference>
<evidence type="ECO:0000259" key="1">
    <source>
        <dbReference type="PROSITE" id="PS51186"/>
    </source>
</evidence>
<evidence type="ECO:0000313" key="2">
    <source>
        <dbReference type="EMBL" id="MXN17727.1"/>
    </source>
</evidence>
<accession>A0A6L7G2P7</accession>
<dbReference type="PROSITE" id="PS51186">
    <property type="entry name" value="GNAT"/>
    <property type="match status" value="1"/>
</dbReference>
<dbReference type="EMBL" id="WUMU01000006">
    <property type="protein sequence ID" value="MXN17727.1"/>
    <property type="molecule type" value="Genomic_DNA"/>
</dbReference>
<name>A0A6L7G2P7_9RHOB</name>
<keyword evidence="3" id="KW-1185">Reference proteome</keyword>
<dbReference type="RefSeq" id="WP_160893351.1">
    <property type="nucleotide sequence ID" value="NZ_WUMU01000006.1"/>
</dbReference>
<dbReference type="Proteomes" id="UP000477911">
    <property type="component" value="Unassembled WGS sequence"/>
</dbReference>